<protein>
    <recommendedName>
        <fullName evidence="1">Beta-lactamase-related domain-containing protein</fullName>
    </recommendedName>
</protein>
<dbReference type="PANTHER" id="PTHR46825">
    <property type="entry name" value="D-ALANYL-D-ALANINE-CARBOXYPEPTIDASE/ENDOPEPTIDASE AMPH"/>
    <property type="match status" value="1"/>
</dbReference>
<reference evidence="3" key="1">
    <citation type="journal article" date="2019" name="Int. J. Syst. Evol. Microbiol.">
        <title>The Global Catalogue of Microorganisms (GCM) 10K type strain sequencing project: providing services to taxonomists for standard genome sequencing and annotation.</title>
        <authorList>
            <consortium name="The Broad Institute Genomics Platform"/>
            <consortium name="The Broad Institute Genome Sequencing Center for Infectious Disease"/>
            <person name="Wu L."/>
            <person name="Ma J."/>
        </authorList>
    </citation>
    <scope>NUCLEOTIDE SEQUENCE [LARGE SCALE GENOMIC DNA]</scope>
    <source>
        <strain evidence="3">CGMCC 1.12606</strain>
    </source>
</reference>
<accession>A0ABQ1QPY2</accession>
<dbReference type="InterPro" id="IPR012338">
    <property type="entry name" value="Beta-lactam/transpept-like"/>
</dbReference>
<dbReference type="InterPro" id="IPR001466">
    <property type="entry name" value="Beta-lactam-related"/>
</dbReference>
<gene>
    <name evidence="2" type="ORF">GCM10011361_03870</name>
</gene>
<dbReference type="EMBL" id="BMFH01000001">
    <property type="protein sequence ID" value="GGD40009.1"/>
    <property type="molecule type" value="Genomic_DNA"/>
</dbReference>
<proteinExistence type="predicted"/>
<dbReference type="Proteomes" id="UP000625780">
    <property type="component" value="Unassembled WGS sequence"/>
</dbReference>
<evidence type="ECO:0000313" key="2">
    <source>
        <dbReference type="EMBL" id="GGD40009.1"/>
    </source>
</evidence>
<dbReference type="PANTHER" id="PTHR46825:SF15">
    <property type="entry name" value="BETA-LACTAMASE-RELATED DOMAIN-CONTAINING PROTEIN"/>
    <property type="match status" value="1"/>
</dbReference>
<dbReference type="Gene3D" id="3.40.710.10">
    <property type="entry name" value="DD-peptidase/beta-lactamase superfamily"/>
    <property type="match status" value="1"/>
</dbReference>
<organism evidence="2 3">
    <name type="scientific">Muriicola marianensis</name>
    <dbReference type="NCBI Taxonomy" id="1324801"/>
    <lineage>
        <taxon>Bacteria</taxon>
        <taxon>Pseudomonadati</taxon>
        <taxon>Bacteroidota</taxon>
        <taxon>Flavobacteriia</taxon>
        <taxon>Flavobacteriales</taxon>
        <taxon>Flavobacteriaceae</taxon>
        <taxon>Muriicola</taxon>
    </lineage>
</organism>
<dbReference type="Pfam" id="PF00144">
    <property type="entry name" value="Beta-lactamase"/>
    <property type="match status" value="1"/>
</dbReference>
<evidence type="ECO:0000259" key="1">
    <source>
        <dbReference type="Pfam" id="PF00144"/>
    </source>
</evidence>
<dbReference type="RefSeq" id="WP_188369020.1">
    <property type="nucleotide sequence ID" value="NZ_BMFH01000001.1"/>
</dbReference>
<name>A0ABQ1QPY2_9FLAO</name>
<dbReference type="InterPro" id="IPR050491">
    <property type="entry name" value="AmpC-like"/>
</dbReference>
<feature type="domain" description="Beta-lactamase-related" evidence="1">
    <location>
        <begin position="67"/>
        <end position="401"/>
    </location>
</feature>
<comment type="caution">
    <text evidence="2">The sequence shown here is derived from an EMBL/GenBank/DDBJ whole genome shotgun (WGS) entry which is preliminary data.</text>
</comment>
<evidence type="ECO:0000313" key="3">
    <source>
        <dbReference type="Proteomes" id="UP000625780"/>
    </source>
</evidence>
<keyword evidence="3" id="KW-1185">Reference proteome</keyword>
<sequence length="428" mass="47887">MRPSKSLWQYLIALLLMVGLVMSGNNPDTNEAVKEIAITKPEKSPINTDEILKYAWQREEIRRAVTDYFERAAAMGKIVGAGVSIVQGDSILYSEGIGESKVGTDEMVDAHTIFRLGSLSKGFTGVLAAKLVEDGKLGWNDEVHSYIPSFQLGSQSNTDQITLKNVLSHTSGAPYHSYTNLVEAGLSLDQIAERFKDVKPISAPGSLYSYQNALFALSGAMMQKATGEEMAITLKNTFFDPLGMCSTVMDHETMQTMENVAFPHVKWRRGWRTKKLNDHYYNALAAGGINASSFDMAKWMRFLLGHHSEILDKSALKEAFQPVVEIKGRSKYYQRWPGHISSHYGYGWRIHKFREGPGQEIKTMWHHGGSVNNFRNEIALYPEDDLGICVLLNSQSRIASHVIPDLYRIINAVLQSEPVEMATTHFSD</sequence>
<dbReference type="SUPFAM" id="SSF56601">
    <property type="entry name" value="beta-lactamase/transpeptidase-like"/>
    <property type="match status" value="1"/>
</dbReference>